<evidence type="ECO:0000313" key="11">
    <source>
        <dbReference type="Proteomes" id="UP000316095"/>
    </source>
</evidence>
<dbReference type="AlphaFoldDB" id="A0A5C5XHR2"/>
<keyword evidence="3" id="KW-0698">rRNA processing</keyword>
<keyword evidence="2" id="KW-0963">Cytoplasm</keyword>
<sequence length="438" mass="49087">MILCSAGFRCYSTSIHYHIAAGKSSKPVGLSQLLLYYKKLRSMSSDLPRIILKPRRSQPFFTGHPWVFAGAISQIPEGLNVGDEVVLYSHEKKAIARGLYNPESQIRVRLYSWNLDQPLDDDFWRQRLIGAIELRRQMFPVENDIRACRLIFSEADGISGLTVDRFGDWLTVQITSQALATRSEFLINQLDELLSPLGIWLRTEKGMKEAEGMTMQDGLLRGDPPPSPLYIVENELDYIINVQEGQKTGFYYDQRDNRLAAAKYLQGDVLDVCCYSGGFTLNALKHGRAKHVTGVDSSGGAIQLAQDNAKLNQLEDRCEFVDADALKFLTTTDRMFDGIILDPPKFARGRKGIQRAMKAYFKWNVAAISRLKPQGILVTCSCSGMVSFEEFGEVIRDAAAETGRFVRILETRGQAADHPVSAFCPESSYLKCLICAVE</sequence>
<dbReference type="InterPro" id="IPR029063">
    <property type="entry name" value="SAM-dependent_MTases_sf"/>
</dbReference>
<dbReference type="CDD" id="cd11572">
    <property type="entry name" value="RlmI_M_like"/>
    <property type="match status" value="1"/>
</dbReference>
<dbReference type="InterPro" id="IPR036974">
    <property type="entry name" value="PUA_sf"/>
</dbReference>
<dbReference type="GO" id="GO:0006364">
    <property type="term" value="P:rRNA processing"/>
    <property type="evidence" value="ECO:0007669"/>
    <property type="project" value="UniProtKB-KW"/>
</dbReference>
<evidence type="ECO:0000256" key="1">
    <source>
        <dbReference type="ARBA" id="ARBA00004496"/>
    </source>
</evidence>
<dbReference type="PROSITE" id="PS50890">
    <property type="entry name" value="PUA"/>
    <property type="match status" value="1"/>
</dbReference>
<keyword evidence="7" id="KW-0694">RNA-binding</keyword>
<evidence type="ECO:0000256" key="7">
    <source>
        <dbReference type="ARBA" id="ARBA00022884"/>
    </source>
</evidence>
<evidence type="ECO:0000256" key="4">
    <source>
        <dbReference type="ARBA" id="ARBA00022603"/>
    </source>
</evidence>
<keyword evidence="11" id="KW-1185">Reference proteome</keyword>
<dbReference type="SMART" id="SM00359">
    <property type="entry name" value="PUA"/>
    <property type="match status" value="1"/>
</dbReference>
<reference evidence="10 11" key="1">
    <citation type="submission" date="2019-02" db="EMBL/GenBank/DDBJ databases">
        <title>Deep-cultivation of Planctomycetes and their phenomic and genomic characterization uncovers novel biology.</title>
        <authorList>
            <person name="Wiegand S."/>
            <person name="Jogler M."/>
            <person name="Boedeker C."/>
            <person name="Pinto D."/>
            <person name="Vollmers J."/>
            <person name="Rivas-Marin E."/>
            <person name="Kohn T."/>
            <person name="Peeters S.H."/>
            <person name="Heuer A."/>
            <person name="Rast P."/>
            <person name="Oberbeckmann S."/>
            <person name="Bunk B."/>
            <person name="Jeske O."/>
            <person name="Meyerdierks A."/>
            <person name="Storesund J.E."/>
            <person name="Kallscheuer N."/>
            <person name="Luecker S."/>
            <person name="Lage O.M."/>
            <person name="Pohl T."/>
            <person name="Merkel B.J."/>
            <person name="Hornburger P."/>
            <person name="Mueller R.-W."/>
            <person name="Bruemmer F."/>
            <person name="Labrenz M."/>
            <person name="Spormann A.M."/>
            <person name="Op Den Camp H."/>
            <person name="Overmann J."/>
            <person name="Amann R."/>
            <person name="Jetten M.S.M."/>
            <person name="Mascher T."/>
            <person name="Medema M.H."/>
            <person name="Devos D.P."/>
            <person name="Kaster A.-K."/>
            <person name="Ovreas L."/>
            <person name="Rohde M."/>
            <person name="Galperin M.Y."/>
            <person name="Jogler C."/>
        </authorList>
    </citation>
    <scope>NUCLEOTIDE SEQUENCE [LARGE SCALE GENOMIC DNA]</scope>
    <source>
        <strain evidence="10 11">Pan54</strain>
    </source>
</reference>
<proteinExistence type="inferred from homology"/>
<keyword evidence="6" id="KW-0949">S-adenosyl-L-methionine</keyword>
<dbReference type="EMBL" id="SJPG01000001">
    <property type="protein sequence ID" value="TWT62228.1"/>
    <property type="molecule type" value="Genomic_DNA"/>
</dbReference>
<dbReference type="Pfam" id="PF17785">
    <property type="entry name" value="PUA_3"/>
    <property type="match status" value="1"/>
</dbReference>
<dbReference type="InterPro" id="IPR041532">
    <property type="entry name" value="RlmI-like_PUA"/>
</dbReference>
<evidence type="ECO:0000313" key="10">
    <source>
        <dbReference type="EMBL" id="TWT62228.1"/>
    </source>
</evidence>
<dbReference type="PANTHER" id="PTHR42873">
    <property type="entry name" value="RIBOSOMAL RNA LARGE SUBUNIT METHYLTRANSFERASE"/>
    <property type="match status" value="1"/>
</dbReference>
<gene>
    <name evidence="10" type="primary">rlmI_2</name>
    <name evidence="10" type="ORF">Pan54_29690</name>
</gene>
<evidence type="ECO:0000259" key="9">
    <source>
        <dbReference type="SMART" id="SM00359"/>
    </source>
</evidence>
<organism evidence="10 11">
    <name type="scientific">Rubinisphaera italica</name>
    <dbReference type="NCBI Taxonomy" id="2527969"/>
    <lineage>
        <taxon>Bacteria</taxon>
        <taxon>Pseudomonadati</taxon>
        <taxon>Planctomycetota</taxon>
        <taxon>Planctomycetia</taxon>
        <taxon>Planctomycetales</taxon>
        <taxon>Planctomycetaceae</taxon>
        <taxon>Rubinisphaera</taxon>
    </lineage>
</organism>
<dbReference type="SUPFAM" id="SSF53335">
    <property type="entry name" value="S-adenosyl-L-methionine-dependent methyltransferases"/>
    <property type="match status" value="1"/>
</dbReference>
<evidence type="ECO:0000256" key="3">
    <source>
        <dbReference type="ARBA" id="ARBA00022552"/>
    </source>
</evidence>
<name>A0A5C5XHR2_9PLAN</name>
<accession>A0A5C5XHR2</accession>
<dbReference type="Proteomes" id="UP000316095">
    <property type="component" value="Unassembled WGS sequence"/>
</dbReference>
<evidence type="ECO:0000256" key="2">
    <source>
        <dbReference type="ARBA" id="ARBA00022490"/>
    </source>
</evidence>
<comment type="subcellular location">
    <subcellularLocation>
        <location evidence="1">Cytoplasm</location>
    </subcellularLocation>
</comment>
<dbReference type="Gene3D" id="2.30.130.10">
    <property type="entry name" value="PUA domain"/>
    <property type="match status" value="1"/>
</dbReference>
<keyword evidence="4 10" id="KW-0489">Methyltransferase</keyword>
<feature type="domain" description="PUA" evidence="9">
    <location>
        <begin position="48"/>
        <end position="133"/>
    </location>
</feature>
<dbReference type="Gene3D" id="3.40.50.150">
    <property type="entry name" value="Vaccinia Virus protein VP39"/>
    <property type="match status" value="1"/>
</dbReference>
<evidence type="ECO:0000256" key="5">
    <source>
        <dbReference type="ARBA" id="ARBA00022679"/>
    </source>
</evidence>
<dbReference type="InterPro" id="IPR015947">
    <property type="entry name" value="PUA-like_sf"/>
</dbReference>
<dbReference type="SUPFAM" id="SSF88697">
    <property type="entry name" value="PUA domain-like"/>
    <property type="match status" value="1"/>
</dbReference>
<dbReference type="EC" id="2.1.1.191" evidence="10"/>
<dbReference type="InterPro" id="IPR002478">
    <property type="entry name" value="PUA"/>
</dbReference>
<dbReference type="Pfam" id="PF13847">
    <property type="entry name" value="Methyltransf_31"/>
    <property type="match status" value="1"/>
</dbReference>
<dbReference type="CDD" id="cd21153">
    <property type="entry name" value="PUA_RlmI"/>
    <property type="match status" value="1"/>
</dbReference>
<dbReference type="GO" id="GO:0003723">
    <property type="term" value="F:RNA binding"/>
    <property type="evidence" value="ECO:0007669"/>
    <property type="project" value="UniProtKB-KW"/>
</dbReference>
<dbReference type="CDD" id="cd02440">
    <property type="entry name" value="AdoMet_MTases"/>
    <property type="match status" value="1"/>
</dbReference>
<comment type="caution">
    <text evidence="10">The sequence shown here is derived from an EMBL/GenBank/DDBJ whole genome shotgun (WGS) entry which is preliminary data.</text>
</comment>
<evidence type="ECO:0000256" key="8">
    <source>
        <dbReference type="ARBA" id="ARBA00038091"/>
    </source>
</evidence>
<dbReference type="GO" id="GO:0032259">
    <property type="term" value="P:methylation"/>
    <property type="evidence" value="ECO:0007669"/>
    <property type="project" value="UniProtKB-KW"/>
</dbReference>
<dbReference type="GO" id="GO:0008168">
    <property type="term" value="F:methyltransferase activity"/>
    <property type="evidence" value="ECO:0007669"/>
    <property type="project" value="UniProtKB-KW"/>
</dbReference>
<dbReference type="Gene3D" id="3.30.750.80">
    <property type="entry name" value="RNA methyltransferase domain (HRMD) like"/>
    <property type="match status" value="1"/>
</dbReference>
<dbReference type="InterPro" id="IPR025714">
    <property type="entry name" value="Methyltranfer_dom"/>
</dbReference>
<dbReference type="PANTHER" id="PTHR42873:SF1">
    <property type="entry name" value="S-ADENOSYLMETHIONINE-DEPENDENT METHYLTRANSFERASE DOMAIN-CONTAINING PROTEIN"/>
    <property type="match status" value="1"/>
</dbReference>
<comment type="similarity">
    <text evidence="8">Belongs to the methyltransferase superfamily. RlmI family.</text>
</comment>
<keyword evidence="5 10" id="KW-0808">Transferase</keyword>
<protein>
    <submittedName>
        <fullName evidence="10">Ribosomal RNA large subunit methyltransferase I</fullName>
        <ecNumber evidence="10">2.1.1.191</ecNumber>
    </submittedName>
</protein>
<evidence type="ECO:0000256" key="6">
    <source>
        <dbReference type="ARBA" id="ARBA00022691"/>
    </source>
</evidence>